<dbReference type="EnsemblMetazoa" id="RPRC009806-RA">
    <property type="protein sequence ID" value="RPRC009806-PA"/>
    <property type="gene ID" value="RPRC009806"/>
</dbReference>
<dbReference type="FunCoup" id="T1I0I6">
    <property type="interactions" value="100"/>
</dbReference>
<dbReference type="OMA" id="VEVITIH"/>
<keyword evidence="8 10" id="KW-0675">Receptor</keyword>
<evidence type="ECO:0000256" key="4">
    <source>
        <dbReference type="ARBA" id="ARBA00022692"/>
    </source>
</evidence>
<sequence>MEHYFKIVFWFSRRVGGDKKLEAFTLQRALFKLLGFYWWDRGSSVPLPDLFKIWIYPVLYPILLLVVSYLTIKAVTQMDIIDDYDYVRKVNGFVVSMTFIASALKCFYLRFIGEDIRYLIQMTEDIGEVNTTNEPLAGALRTCVNYLSLLFCNAGTWTLYYLITYQDVPFPTDYPWNQQYTLGWFIAFCLTFLCALFCATIHTLVDTIYPMSVEVITIHIERIRIHLSFIGSGKWSDQTRLYQAVETHVVLLRVHKQMKKCFGMLFVAQAVYTVLHACVLIFAVVNFNSLSFAMYDNAWYNCNPSTRKVLLLFGEACKKQAYLEGFGTVRAALPTYLRSLQESISYFLVLKTVTSEAER</sequence>
<evidence type="ECO:0000256" key="9">
    <source>
        <dbReference type="ARBA" id="ARBA00023224"/>
    </source>
</evidence>
<keyword evidence="5 10" id="KW-0552">Olfaction</keyword>
<protein>
    <recommendedName>
        <fullName evidence="10">Odorant receptor</fullName>
    </recommendedName>
</protein>
<name>T1I0I6_RHOPR</name>
<dbReference type="InterPro" id="IPR004117">
    <property type="entry name" value="7tm6_olfct_rcpt"/>
</dbReference>
<dbReference type="AlphaFoldDB" id="T1I0I6"/>
<evidence type="ECO:0000256" key="1">
    <source>
        <dbReference type="ARBA" id="ARBA00004651"/>
    </source>
</evidence>
<dbReference type="VEuPathDB" id="VectorBase:RPRC009806"/>
<comment type="similarity">
    <text evidence="10">Belongs to the insect chemoreceptor superfamily. Heteromeric odorant receptor channel (TC 1.A.69) family.</text>
</comment>
<evidence type="ECO:0000256" key="8">
    <source>
        <dbReference type="ARBA" id="ARBA00023170"/>
    </source>
</evidence>
<keyword evidence="7 10" id="KW-0472">Membrane</keyword>
<evidence type="ECO:0000256" key="6">
    <source>
        <dbReference type="ARBA" id="ARBA00022989"/>
    </source>
</evidence>
<comment type="subcellular location">
    <subcellularLocation>
        <location evidence="1 10">Cell membrane</location>
        <topology evidence="1 10">Multi-pass membrane protein</topology>
    </subcellularLocation>
</comment>
<dbReference type="InParanoid" id="T1I0I6"/>
<dbReference type="HOGENOM" id="CLU_730186_0_0_1"/>
<keyword evidence="9 10" id="KW-0807">Transducer</keyword>
<evidence type="ECO:0000256" key="3">
    <source>
        <dbReference type="ARBA" id="ARBA00022606"/>
    </source>
</evidence>
<dbReference type="PANTHER" id="PTHR21137">
    <property type="entry name" value="ODORANT RECEPTOR"/>
    <property type="match status" value="1"/>
</dbReference>
<accession>T1I0I6</accession>
<organism evidence="11 12">
    <name type="scientific">Rhodnius prolixus</name>
    <name type="common">Triatomid bug</name>
    <dbReference type="NCBI Taxonomy" id="13249"/>
    <lineage>
        <taxon>Eukaryota</taxon>
        <taxon>Metazoa</taxon>
        <taxon>Ecdysozoa</taxon>
        <taxon>Arthropoda</taxon>
        <taxon>Hexapoda</taxon>
        <taxon>Insecta</taxon>
        <taxon>Pterygota</taxon>
        <taxon>Neoptera</taxon>
        <taxon>Paraneoptera</taxon>
        <taxon>Hemiptera</taxon>
        <taxon>Heteroptera</taxon>
        <taxon>Panheteroptera</taxon>
        <taxon>Cimicomorpha</taxon>
        <taxon>Reduviidae</taxon>
        <taxon>Triatominae</taxon>
        <taxon>Rhodnius</taxon>
    </lineage>
</organism>
<dbReference type="GO" id="GO:0005886">
    <property type="term" value="C:plasma membrane"/>
    <property type="evidence" value="ECO:0007669"/>
    <property type="project" value="UniProtKB-SubCell"/>
</dbReference>
<keyword evidence="12" id="KW-1185">Reference proteome</keyword>
<evidence type="ECO:0000256" key="7">
    <source>
        <dbReference type="ARBA" id="ARBA00023136"/>
    </source>
</evidence>
<proteinExistence type="inferred from homology"/>
<dbReference type="GO" id="GO:0005549">
    <property type="term" value="F:odorant binding"/>
    <property type="evidence" value="ECO:0007669"/>
    <property type="project" value="InterPro"/>
</dbReference>
<evidence type="ECO:0000256" key="5">
    <source>
        <dbReference type="ARBA" id="ARBA00022725"/>
    </source>
</evidence>
<evidence type="ECO:0000313" key="12">
    <source>
        <dbReference type="Proteomes" id="UP000015103"/>
    </source>
</evidence>
<feature type="transmembrane region" description="Helical" evidence="10">
    <location>
        <begin position="262"/>
        <end position="285"/>
    </location>
</feature>
<dbReference type="GO" id="GO:0007165">
    <property type="term" value="P:signal transduction"/>
    <property type="evidence" value="ECO:0007669"/>
    <property type="project" value="UniProtKB-KW"/>
</dbReference>
<dbReference type="Pfam" id="PF02949">
    <property type="entry name" value="7tm_6"/>
    <property type="match status" value="1"/>
</dbReference>
<dbReference type="Proteomes" id="UP000015103">
    <property type="component" value="Unassembled WGS sequence"/>
</dbReference>
<feature type="transmembrane region" description="Helical" evidence="10">
    <location>
        <begin position="183"/>
        <end position="205"/>
    </location>
</feature>
<comment type="caution">
    <text evidence="10">Lacks conserved residue(s) required for the propagation of feature annotation.</text>
</comment>
<keyword evidence="3 10" id="KW-0716">Sensory transduction</keyword>
<dbReference type="EMBL" id="ACPB03009628">
    <property type="status" value="NOT_ANNOTATED_CDS"/>
    <property type="molecule type" value="Genomic_DNA"/>
</dbReference>
<keyword evidence="6 10" id="KW-1133">Transmembrane helix</keyword>
<feature type="transmembrane region" description="Helical" evidence="10">
    <location>
        <begin position="51"/>
        <end position="72"/>
    </location>
</feature>
<evidence type="ECO:0000256" key="2">
    <source>
        <dbReference type="ARBA" id="ARBA00022475"/>
    </source>
</evidence>
<keyword evidence="2" id="KW-1003">Cell membrane</keyword>
<keyword evidence="4 10" id="KW-0812">Transmembrane</keyword>
<feature type="transmembrane region" description="Helical" evidence="10">
    <location>
        <begin position="143"/>
        <end position="163"/>
    </location>
</feature>
<evidence type="ECO:0000256" key="10">
    <source>
        <dbReference type="RuleBase" id="RU351113"/>
    </source>
</evidence>
<dbReference type="PANTHER" id="PTHR21137:SF35">
    <property type="entry name" value="ODORANT RECEPTOR 19A-RELATED"/>
    <property type="match status" value="1"/>
</dbReference>
<reference evidence="11" key="1">
    <citation type="submission" date="2015-05" db="UniProtKB">
        <authorList>
            <consortium name="EnsemblMetazoa"/>
        </authorList>
    </citation>
    <scope>IDENTIFICATION</scope>
</reference>
<evidence type="ECO:0000313" key="11">
    <source>
        <dbReference type="EnsemblMetazoa" id="RPRC009806-PA"/>
    </source>
</evidence>
<dbReference type="GO" id="GO:0004984">
    <property type="term" value="F:olfactory receptor activity"/>
    <property type="evidence" value="ECO:0007669"/>
    <property type="project" value="InterPro"/>
</dbReference>